<feature type="transmembrane region" description="Helical" evidence="1">
    <location>
        <begin position="369"/>
        <end position="388"/>
    </location>
</feature>
<keyword evidence="3" id="KW-1185">Reference proteome</keyword>
<feature type="transmembrane region" description="Helical" evidence="1">
    <location>
        <begin position="281"/>
        <end position="301"/>
    </location>
</feature>
<feature type="transmembrane region" description="Helical" evidence="1">
    <location>
        <begin position="53"/>
        <end position="74"/>
    </location>
</feature>
<feature type="transmembrane region" description="Helical" evidence="1">
    <location>
        <begin position="307"/>
        <end position="324"/>
    </location>
</feature>
<evidence type="ECO:0000313" key="3">
    <source>
        <dbReference type="Proteomes" id="UP000554286"/>
    </source>
</evidence>
<evidence type="ECO:0000313" key="2">
    <source>
        <dbReference type="EMBL" id="MBB4268088.1"/>
    </source>
</evidence>
<sequence>MTQALRPRRTPAALSLGMRPFFPLAALHGAAVVGLWVPWYLGWLSVPSALPPAAWHAHELLFGFLPAILAGFLLTAVPNWTGRAPVVGLPLAGLVTLWLAGRAGMALSDALPPMIVAALVTAFPALLTAVTAREIVTARNWRNLGVVAGMTALTVAPALFHWELAREGWSPYAESLAIAAALTLIMIVGGRIVPTFTTNWVRKANPGREPAPPGAYDRLALGVGTLALAGWVARPAVADGSAAALTIAALLGTAAGLVAVRQARWVPHRTLGEPLVTVLHVAHAFVPVGFLLAALAVAWPAAGLDSAVTHTWTIGAITLMSLAVMTRAARGHTGHALTAPPATVALYAGILVAVLTRITVVLVPSLTLALLPVTAVAWGLALLGYVVLYGPMLMRPRPSA</sequence>
<gene>
    <name evidence="2" type="ORF">GGD89_003743</name>
</gene>
<protein>
    <submittedName>
        <fullName evidence="2">Uncharacterized protein involved in response to NO</fullName>
    </submittedName>
</protein>
<comment type="caution">
    <text evidence="2">The sequence shown here is derived from an EMBL/GenBank/DDBJ whole genome shotgun (WGS) entry which is preliminary data.</text>
</comment>
<keyword evidence="1" id="KW-1133">Transmembrane helix</keyword>
<keyword evidence="1" id="KW-0812">Transmembrane</keyword>
<feature type="transmembrane region" description="Helical" evidence="1">
    <location>
        <begin position="240"/>
        <end position="260"/>
    </location>
</feature>
<dbReference type="RefSeq" id="WP_184048654.1">
    <property type="nucleotide sequence ID" value="NZ_JACIGK010000049.1"/>
</dbReference>
<name>A0A7W6RGF9_9PROT</name>
<feature type="transmembrane region" description="Helical" evidence="1">
    <location>
        <begin position="21"/>
        <end position="41"/>
    </location>
</feature>
<dbReference type="Pfam" id="PF05940">
    <property type="entry name" value="NnrS"/>
    <property type="match status" value="1"/>
</dbReference>
<feature type="transmembrane region" description="Helical" evidence="1">
    <location>
        <begin position="215"/>
        <end position="234"/>
    </location>
</feature>
<organism evidence="2 3">
    <name type="scientific">Roseospira visakhapatnamensis</name>
    <dbReference type="NCBI Taxonomy" id="390880"/>
    <lineage>
        <taxon>Bacteria</taxon>
        <taxon>Pseudomonadati</taxon>
        <taxon>Pseudomonadota</taxon>
        <taxon>Alphaproteobacteria</taxon>
        <taxon>Rhodospirillales</taxon>
        <taxon>Rhodospirillaceae</taxon>
        <taxon>Roseospira</taxon>
    </lineage>
</organism>
<accession>A0A7W6RGF9</accession>
<dbReference type="AlphaFoldDB" id="A0A7W6RGF9"/>
<feature type="transmembrane region" description="Helical" evidence="1">
    <location>
        <begin position="176"/>
        <end position="194"/>
    </location>
</feature>
<feature type="transmembrane region" description="Helical" evidence="1">
    <location>
        <begin position="111"/>
        <end position="132"/>
    </location>
</feature>
<keyword evidence="1" id="KW-0472">Membrane</keyword>
<dbReference type="Proteomes" id="UP000554286">
    <property type="component" value="Unassembled WGS sequence"/>
</dbReference>
<evidence type="ECO:0000256" key="1">
    <source>
        <dbReference type="SAM" id="Phobius"/>
    </source>
</evidence>
<reference evidence="2 3" key="1">
    <citation type="submission" date="2020-08" db="EMBL/GenBank/DDBJ databases">
        <title>Genome sequencing of Purple Non-Sulfur Bacteria from various extreme environments.</title>
        <authorList>
            <person name="Mayer M."/>
        </authorList>
    </citation>
    <scope>NUCLEOTIDE SEQUENCE [LARGE SCALE GENOMIC DNA]</scope>
    <source>
        <strain evidence="2 3">JA131</strain>
    </source>
</reference>
<feature type="transmembrane region" description="Helical" evidence="1">
    <location>
        <begin position="344"/>
        <end position="363"/>
    </location>
</feature>
<feature type="transmembrane region" description="Helical" evidence="1">
    <location>
        <begin position="144"/>
        <end position="164"/>
    </location>
</feature>
<feature type="transmembrane region" description="Helical" evidence="1">
    <location>
        <begin position="86"/>
        <end position="105"/>
    </location>
</feature>
<proteinExistence type="predicted"/>
<dbReference type="InterPro" id="IPR010266">
    <property type="entry name" value="NnrS"/>
</dbReference>
<dbReference type="EMBL" id="JACIGK010000049">
    <property type="protein sequence ID" value="MBB4268088.1"/>
    <property type="molecule type" value="Genomic_DNA"/>
</dbReference>